<dbReference type="Pfam" id="PF01535">
    <property type="entry name" value="PPR"/>
    <property type="match status" value="3"/>
</dbReference>
<feature type="repeat" description="PPR" evidence="3">
    <location>
        <begin position="443"/>
        <end position="477"/>
    </location>
</feature>
<evidence type="ECO:0000259" key="5">
    <source>
        <dbReference type="Pfam" id="PF14432"/>
    </source>
</evidence>
<dbReference type="Pfam" id="PF14432">
    <property type="entry name" value="DYW_deaminase"/>
    <property type="match status" value="1"/>
</dbReference>
<sequence length="748" mass="83719">MGLLLKKGGNASSNTPAELNDSGDGRRNNATAMRRDYSGGLIVVSGISSLFGSKGGNFRSQFRLLCIASNSFTTTHTFSPLLRQCIDERWFPGIKTIQAQMLKSGFPIQLSGSKLVDAGLKCGEIGYARKVFDEMRERHIVTWNSLIAYFIKHRRSKEAVEVYRLMITSNVSPDEYTLSSVFKAFSDLGLEKEAQRSHGLAVVLGLEVSNVFVGSALVDMYVKFGKTREAKLVLDRVEEKDVVLITALVVGYSQKGEDAEAVKAFRSMLVEGVQPNEYTYASVLISCGNLKDISYGKLIHGLMIKSGFDSALGSQTSLLTMYLRCCLVDDSLCIFKCIEYPNEVTWTSLVSGLVLNGREEMALTEFRKMMCDSVKPNSFTLSSALRGCSNLAMFEEGRQIHGIVLKYGLDRDKYAGSGLIDLYGKCGCSDMARSVFDTLSEVDVISLNTMIYSYAQNGFGHEALELFERMMNLGLQANDVTVLSVLLACNNSGLVDEGCEFFESFRKGKVVLTNDHYACMVDMLGRAGRLDEAEMLINEVVNPDLVLWRTLLSACKIHRNVEMAERLKRKILEIAPGDEGTLILMSNLYASTGKWNRVIEMKSDMRGMKLKKSPAMSWVEVDRETHTFMAGDLFSHPNSEQILETLEELIKKAKDLGYAEDKSCVFQDMEESAKERSLHQHSEKLAIAFAVWRNVGGSIRILKNLRVCVDCHSWIKIVSRVIKREIICRDSKRFHHFRDGSCSCRDYW</sequence>
<evidence type="ECO:0000256" key="4">
    <source>
        <dbReference type="SAM" id="MobiDB-lite"/>
    </source>
</evidence>
<dbReference type="InterPro" id="IPR046848">
    <property type="entry name" value="E_motif"/>
</dbReference>
<dbReference type="PANTHER" id="PTHR47926:SF342">
    <property type="entry name" value="TETRATRICOPEPTIDE-LIKE HELICAL DOMAIN-CONTAINING PROTEIN-RELATED"/>
    <property type="match status" value="1"/>
</dbReference>
<feature type="repeat" description="PPR" evidence="3">
    <location>
        <begin position="241"/>
        <end position="275"/>
    </location>
</feature>
<dbReference type="InterPro" id="IPR002885">
    <property type="entry name" value="PPR_rpt"/>
</dbReference>
<dbReference type="InterPro" id="IPR046960">
    <property type="entry name" value="PPR_At4g14850-like_plant"/>
</dbReference>
<feature type="domain" description="DYW" evidence="5">
    <location>
        <begin position="657"/>
        <end position="748"/>
    </location>
</feature>
<dbReference type="InterPro" id="IPR011990">
    <property type="entry name" value="TPR-like_helical_dom_sf"/>
</dbReference>
<evidence type="ECO:0000313" key="6">
    <source>
        <dbReference type="Proteomes" id="UP000504610"/>
    </source>
</evidence>
<keyword evidence="2" id="KW-0677">Repeat</keyword>
<evidence type="ECO:0000256" key="2">
    <source>
        <dbReference type="ARBA" id="ARBA00022737"/>
    </source>
</evidence>
<keyword evidence="6" id="KW-1185">Reference proteome</keyword>
<dbReference type="FunFam" id="1.25.40.10:FF:000144">
    <property type="entry name" value="Pentatricopeptide repeat-containing protein, mitochondrial"/>
    <property type="match status" value="1"/>
</dbReference>
<gene>
    <name evidence="7" type="primary">LOC108861228</name>
</gene>
<dbReference type="Proteomes" id="UP000504610">
    <property type="component" value="Chromosome 5"/>
</dbReference>
<evidence type="ECO:0000256" key="1">
    <source>
        <dbReference type="ARBA" id="ARBA00006643"/>
    </source>
</evidence>
<feature type="repeat" description="PPR" evidence="3">
    <location>
        <begin position="342"/>
        <end position="376"/>
    </location>
</feature>
<dbReference type="GO" id="GO:0008270">
    <property type="term" value="F:zinc ion binding"/>
    <property type="evidence" value="ECO:0007669"/>
    <property type="project" value="InterPro"/>
</dbReference>
<dbReference type="PANTHER" id="PTHR47926">
    <property type="entry name" value="PENTATRICOPEPTIDE REPEAT-CONTAINING PROTEIN"/>
    <property type="match status" value="1"/>
</dbReference>
<dbReference type="Pfam" id="PF13041">
    <property type="entry name" value="PPR_2"/>
    <property type="match status" value="3"/>
</dbReference>
<dbReference type="GO" id="GO:0009451">
    <property type="term" value="P:RNA modification"/>
    <property type="evidence" value="ECO:0007669"/>
    <property type="project" value="InterPro"/>
</dbReference>
<dbReference type="NCBIfam" id="TIGR00756">
    <property type="entry name" value="PPR"/>
    <property type="match status" value="3"/>
</dbReference>
<proteinExistence type="inferred from homology"/>
<dbReference type="InterPro" id="IPR032867">
    <property type="entry name" value="DYW_dom"/>
</dbReference>
<dbReference type="GO" id="GO:0003723">
    <property type="term" value="F:RNA binding"/>
    <property type="evidence" value="ECO:0007669"/>
    <property type="project" value="InterPro"/>
</dbReference>
<accession>A0A6J0P0K9</accession>
<dbReference type="Pfam" id="PF20431">
    <property type="entry name" value="E_motif"/>
    <property type="match status" value="1"/>
</dbReference>
<dbReference type="Gene3D" id="1.25.40.10">
    <property type="entry name" value="Tetratricopeptide repeat domain"/>
    <property type="match status" value="4"/>
</dbReference>
<dbReference type="OrthoDB" id="185373at2759"/>
<dbReference type="InterPro" id="IPR046849">
    <property type="entry name" value="E2_motif"/>
</dbReference>
<evidence type="ECO:0000256" key="3">
    <source>
        <dbReference type="PROSITE-ProRule" id="PRU00708"/>
    </source>
</evidence>
<dbReference type="RefSeq" id="XP_018490557.2">
    <property type="nucleotide sequence ID" value="XM_018635055.2"/>
</dbReference>
<reference evidence="7" key="2">
    <citation type="submission" date="2025-08" db="UniProtKB">
        <authorList>
            <consortium name="RefSeq"/>
        </authorList>
    </citation>
    <scope>IDENTIFICATION</scope>
    <source>
        <tissue evidence="7">Leaf</tissue>
    </source>
</reference>
<dbReference type="AlphaFoldDB" id="A0A6J0P0K9"/>
<dbReference type="PROSITE" id="PS51375">
    <property type="entry name" value="PPR"/>
    <property type="match status" value="4"/>
</dbReference>
<dbReference type="KEGG" id="rsz:108861228"/>
<evidence type="ECO:0000313" key="7">
    <source>
        <dbReference type="RefSeq" id="XP_018490557.2"/>
    </source>
</evidence>
<dbReference type="GeneID" id="108861228"/>
<protein>
    <submittedName>
        <fullName evidence="7">Pentatricopeptide repeat-containing protein At5g65570</fullName>
    </submittedName>
</protein>
<dbReference type="FunFam" id="1.25.40.10:FF:000351">
    <property type="entry name" value="Pentatricopeptide repeat-containing protein"/>
    <property type="match status" value="1"/>
</dbReference>
<dbReference type="Pfam" id="PF20430">
    <property type="entry name" value="Eplus_motif"/>
    <property type="match status" value="1"/>
</dbReference>
<feature type="repeat" description="PPR" evidence="3">
    <location>
        <begin position="139"/>
        <end position="173"/>
    </location>
</feature>
<comment type="similarity">
    <text evidence="1">Belongs to the PPR family. PCMP-H subfamily.</text>
</comment>
<organism evidence="6 7">
    <name type="scientific">Raphanus sativus</name>
    <name type="common">Radish</name>
    <name type="synonym">Raphanus raphanistrum var. sativus</name>
    <dbReference type="NCBI Taxonomy" id="3726"/>
    <lineage>
        <taxon>Eukaryota</taxon>
        <taxon>Viridiplantae</taxon>
        <taxon>Streptophyta</taxon>
        <taxon>Embryophyta</taxon>
        <taxon>Tracheophyta</taxon>
        <taxon>Spermatophyta</taxon>
        <taxon>Magnoliopsida</taxon>
        <taxon>eudicotyledons</taxon>
        <taxon>Gunneridae</taxon>
        <taxon>Pentapetalae</taxon>
        <taxon>rosids</taxon>
        <taxon>malvids</taxon>
        <taxon>Brassicales</taxon>
        <taxon>Brassicaceae</taxon>
        <taxon>Brassiceae</taxon>
        <taxon>Raphanus</taxon>
    </lineage>
</organism>
<dbReference type="FunFam" id="1.25.40.10:FF:001767">
    <property type="entry name" value="Pentatricopeptide repeat-containing protein At5g15340, mitochondrial"/>
    <property type="match status" value="1"/>
</dbReference>
<reference evidence="6" key="1">
    <citation type="journal article" date="2019" name="Database">
        <title>The radish genome database (RadishGD): an integrated information resource for radish genomics.</title>
        <authorList>
            <person name="Yu H.J."/>
            <person name="Baek S."/>
            <person name="Lee Y.J."/>
            <person name="Cho A."/>
            <person name="Mun J.H."/>
        </authorList>
    </citation>
    <scope>NUCLEOTIDE SEQUENCE [LARGE SCALE GENOMIC DNA]</scope>
    <source>
        <strain evidence="6">cv. WK10039</strain>
    </source>
</reference>
<name>A0A6J0P0K9_RAPSA</name>
<feature type="region of interest" description="Disordered" evidence="4">
    <location>
        <begin position="1"/>
        <end position="30"/>
    </location>
</feature>